<feature type="region of interest" description="Disordered" evidence="1">
    <location>
        <begin position="25"/>
        <end position="50"/>
    </location>
</feature>
<dbReference type="InterPro" id="IPR007487">
    <property type="entry name" value="ABC_transpt-TYRBP-like"/>
</dbReference>
<dbReference type="RefSeq" id="WP_390249388.1">
    <property type="nucleotide sequence ID" value="NZ_JBHSDT010000003.1"/>
</dbReference>
<keyword evidence="2" id="KW-0732">Signal</keyword>
<sequence length="347" mass="36463">MRRNWFFLFLAALLSTAILTACGTSNESTNGDSSSENTTDGQGSEDGASSDQVYTIGATQIVEHPSLDAAYEGFQAAINEAGLEVEFKYESAQDDQNNAITIANNFVADGVDLIFANSTPSAQSTLQATSDIPIIFTSVTDAVGAGLVEANDQPGENITGVLDLHPDAISKTVEFIEENFEGATVGLIYDAGEANSIAQIDAVKAAIDGTSLNTAEATVGNSSEVQQAATSLVGKADVIYIVTDNTVVSALETVVGVAEEQSIPLIVGEPDSVKRGGFAAYGFSYYDIGYRAGEMAVEILTGEKTTADFPVEVPPNLELVLNKAAAEAQGVDWKDDWDEEAELVETE</sequence>
<keyword evidence="4" id="KW-1185">Reference proteome</keyword>
<name>A0ABV8WVP4_9BACI</name>
<dbReference type="Proteomes" id="UP001595882">
    <property type="component" value="Unassembled WGS sequence"/>
</dbReference>
<dbReference type="PANTHER" id="PTHR35271">
    <property type="entry name" value="ABC TRANSPORTER, SUBSTRATE-BINDING LIPOPROTEIN-RELATED"/>
    <property type="match status" value="1"/>
</dbReference>
<accession>A0ABV8WVP4</accession>
<organism evidence="3 4">
    <name type="scientific">Gracilibacillus xinjiangensis</name>
    <dbReference type="NCBI Taxonomy" id="1193282"/>
    <lineage>
        <taxon>Bacteria</taxon>
        <taxon>Bacillati</taxon>
        <taxon>Bacillota</taxon>
        <taxon>Bacilli</taxon>
        <taxon>Bacillales</taxon>
        <taxon>Bacillaceae</taxon>
        <taxon>Gracilibacillus</taxon>
    </lineage>
</organism>
<dbReference type="InterPro" id="IPR028082">
    <property type="entry name" value="Peripla_BP_I"/>
</dbReference>
<dbReference type="PROSITE" id="PS51257">
    <property type="entry name" value="PROKAR_LIPOPROTEIN"/>
    <property type="match status" value="1"/>
</dbReference>
<evidence type="ECO:0000313" key="3">
    <source>
        <dbReference type="EMBL" id="MFC4402114.1"/>
    </source>
</evidence>
<dbReference type="EMBL" id="JBHSDT010000003">
    <property type="protein sequence ID" value="MFC4402114.1"/>
    <property type="molecule type" value="Genomic_DNA"/>
</dbReference>
<dbReference type="Pfam" id="PF04392">
    <property type="entry name" value="ABC_sub_bind"/>
    <property type="match status" value="1"/>
</dbReference>
<dbReference type="CDD" id="cd06325">
    <property type="entry name" value="PBP1_ABC_unchar_transporter"/>
    <property type="match status" value="1"/>
</dbReference>
<dbReference type="Gene3D" id="3.40.50.2300">
    <property type="match status" value="2"/>
</dbReference>
<feature type="signal peptide" evidence="2">
    <location>
        <begin position="1"/>
        <end position="21"/>
    </location>
</feature>
<evidence type="ECO:0000313" key="4">
    <source>
        <dbReference type="Proteomes" id="UP001595882"/>
    </source>
</evidence>
<reference evidence="4" key="1">
    <citation type="journal article" date="2019" name="Int. J. Syst. Evol. Microbiol.">
        <title>The Global Catalogue of Microorganisms (GCM) 10K type strain sequencing project: providing services to taxonomists for standard genome sequencing and annotation.</title>
        <authorList>
            <consortium name="The Broad Institute Genomics Platform"/>
            <consortium name="The Broad Institute Genome Sequencing Center for Infectious Disease"/>
            <person name="Wu L."/>
            <person name="Ma J."/>
        </authorList>
    </citation>
    <scope>NUCLEOTIDE SEQUENCE [LARGE SCALE GENOMIC DNA]</scope>
    <source>
        <strain evidence="4">CCUG 37865</strain>
    </source>
</reference>
<evidence type="ECO:0000256" key="2">
    <source>
        <dbReference type="SAM" id="SignalP"/>
    </source>
</evidence>
<evidence type="ECO:0000256" key="1">
    <source>
        <dbReference type="SAM" id="MobiDB-lite"/>
    </source>
</evidence>
<gene>
    <name evidence="3" type="ORF">ACFOY7_03385</name>
</gene>
<dbReference type="PANTHER" id="PTHR35271:SF1">
    <property type="entry name" value="ABC TRANSPORTER, SUBSTRATE-BINDING LIPOPROTEIN"/>
    <property type="match status" value="1"/>
</dbReference>
<dbReference type="SUPFAM" id="SSF53822">
    <property type="entry name" value="Periplasmic binding protein-like I"/>
    <property type="match status" value="1"/>
</dbReference>
<proteinExistence type="predicted"/>
<feature type="chain" id="PRO_5047460605" evidence="2">
    <location>
        <begin position="22"/>
        <end position="347"/>
    </location>
</feature>
<comment type="caution">
    <text evidence="3">The sequence shown here is derived from an EMBL/GenBank/DDBJ whole genome shotgun (WGS) entry which is preliminary data.</text>
</comment>
<protein>
    <submittedName>
        <fullName evidence="3">ABC transporter substrate-binding protein</fullName>
    </submittedName>
</protein>